<protein>
    <recommendedName>
        <fullName evidence="3">Lipocalin-like domain-containing protein</fullName>
    </recommendedName>
</protein>
<name>A0ABY5E8Y1_9BACT</name>
<gene>
    <name evidence="1" type="ORF">NJU99_05780</name>
</gene>
<dbReference type="RefSeq" id="WP_254577777.1">
    <property type="nucleotide sequence ID" value="NZ_CP100595.1"/>
</dbReference>
<proteinExistence type="predicted"/>
<organism evidence="1 2">
    <name type="scientific">Arcobacter roscoffensis</name>
    <dbReference type="NCBI Taxonomy" id="2961520"/>
    <lineage>
        <taxon>Bacteria</taxon>
        <taxon>Pseudomonadati</taxon>
        <taxon>Campylobacterota</taxon>
        <taxon>Epsilonproteobacteria</taxon>
        <taxon>Campylobacterales</taxon>
        <taxon>Arcobacteraceae</taxon>
        <taxon>Arcobacter</taxon>
    </lineage>
</organism>
<dbReference type="EMBL" id="CP100595">
    <property type="protein sequence ID" value="UTJ07603.1"/>
    <property type="molecule type" value="Genomic_DNA"/>
</dbReference>
<sequence>MTKEIFRVFRFFSFVFIVLFFSACGGGGGTSSSSVDTNMQKIDGKWDPYFSDKRFLANQNGDFVGQATWYEEKLKDDGSVDADAEGEMTFIFNSKGEVYLSIEILEPIKVGEYDIDSQGRELTISSLKVIYELVENAGQNCVKVSKLTNGNFDSYYNLCQKFN</sequence>
<evidence type="ECO:0000313" key="2">
    <source>
        <dbReference type="Proteomes" id="UP001060012"/>
    </source>
</evidence>
<dbReference type="PROSITE" id="PS51257">
    <property type="entry name" value="PROKAR_LIPOPROTEIN"/>
    <property type="match status" value="1"/>
</dbReference>
<reference evidence="1" key="1">
    <citation type="submission" date="2022-07" db="EMBL/GenBank/DDBJ databases">
        <title>Arcobacter roscoffensis sp. nov., a marine bacterium isolated from coastal seawater collected from Roscoff, France.</title>
        <authorList>
            <person name="Pascual J."/>
            <person name="Lepeaux C."/>
            <person name="Methner A."/>
            <person name="Overmann J."/>
        </authorList>
    </citation>
    <scope>NUCLEOTIDE SEQUENCE</scope>
    <source>
        <strain evidence="1">ARW1-2F2</strain>
    </source>
</reference>
<keyword evidence="2" id="KW-1185">Reference proteome</keyword>
<dbReference type="Proteomes" id="UP001060012">
    <property type="component" value="Chromosome"/>
</dbReference>
<accession>A0ABY5E8Y1</accession>
<evidence type="ECO:0008006" key="3">
    <source>
        <dbReference type="Google" id="ProtNLM"/>
    </source>
</evidence>
<evidence type="ECO:0000313" key="1">
    <source>
        <dbReference type="EMBL" id="UTJ07603.1"/>
    </source>
</evidence>